<protein>
    <submittedName>
        <fullName evidence="1">Uncharacterized protein</fullName>
    </submittedName>
</protein>
<evidence type="ECO:0000313" key="1">
    <source>
        <dbReference type="EMBL" id="MBK4737734.1"/>
    </source>
</evidence>
<organism evidence="1 2">
    <name type="scientific">Noviherbaspirillum pedocola</name>
    <dbReference type="NCBI Taxonomy" id="2801341"/>
    <lineage>
        <taxon>Bacteria</taxon>
        <taxon>Pseudomonadati</taxon>
        <taxon>Pseudomonadota</taxon>
        <taxon>Betaproteobacteria</taxon>
        <taxon>Burkholderiales</taxon>
        <taxon>Oxalobacteraceae</taxon>
        <taxon>Noviherbaspirillum</taxon>
    </lineage>
</organism>
<dbReference type="AlphaFoldDB" id="A0A934SXZ4"/>
<dbReference type="EMBL" id="JAEPBG010000014">
    <property type="protein sequence ID" value="MBK4737734.1"/>
    <property type="molecule type" value="Genomic_DNA"/>
</dbReference>
<evidence type="ECO:0000313" key="2">
    <source>
        <dbReference type="Proteomes" id="UP000622890"/>
    </source>
</evidence>
<reference evidence="1" key="1">
    <citation type="submission" date="2021-01" db="EMBL/GenBank/DDBJ databases">
        <title>Genome sequence of strain Noviherbaspirillum sp. DKR-6.</title>
        <authorList>
            <person name="Chaudhary D.K."/>
        </authorList>
    </citation>
    <scope>NUCLEOTIDE SEQUENCE</scope>
    <source>
        <strain evidence="1">DKR-6</strain>
    </source>
</reference>
<proteinExistence type="predicted"/>
<sequence>MEKKFEERKRTGTGCCYQGRASCAAMAVMLFLQPRSKGFLMQALPHGATPAGLEPTSCPVPVPQQEQDAQESDASMMPTLHSVWETTRNFLCNAARTLWRHDDLPFITFTGVYLMQDLVQPMRRVEAVIGAVATGAAALHVGRYLVAVTQLPQMAGVVQQDPLQEPADPKQEELDVEVVN</sequence>
<name>A0A934SXZ4_9BURK</name>
<accession>A0A934SXZ4</accession>
<dbReference type="Proteomes" id="UP000622890">
    <property type="component" value="Unassembled WGS sequence"/>
</dbReference>
<keyword evidence="2" id="KW-1185">Reference proteome</keyword>
<comment type="caution">
    <text evidence="1">The sequence shown here is derived from an EMBL/GenBank/DDBJ whole genome shotgun (WGS) entry which is preliminary data.</text>
</comment>
<dbReference type="RefSeq" id="WP_200596279.1">
    <property type="nucleotide sequence ID" value="NZ_JAEPBG010000014.1"/>
</dbReference>
<gene>
    <name evidence="1" type="ORF">JJB74_24200</name>
</gene>